<reference evidence="7 8" key="1">
    <citation type="journal article" date="2021" name="Sci. Rep.">
        <title>Genome sequencing of the multicellular alga Astrephomene provides insights into convergent evolution of germ-soma differentiation.</title>
        <authorList>
            <person name="Yamashita S."/>
            <person name="Yamamoto K."/>
            <person name="Matsuzaki R."/>
            <person name="Suzuki S."/>
            <person name="Yamaguchi H."/>
            <person name="Hirooka S."/>
            <person name="Minakuchi Y."/>
            <person name="Miyagishima S."/>
            <person name="Kawachi M."/>
            <person name="Toyoda A."/>
            <person name="Nozaki H."/>
        </authorList>
    </citation>
    <scope>NUCLEOTIDE SEQUENCE [LARGE SCALE GENOMIC DNA]</scope>
    <source>
        <strain evidence="7 8">NIES-4017</strain>
    </source>
</reference>
<dbReference type="GO" id="GO:0005737">
    <property type="term" value="C:cytoplasm"/>
    <property type="evidence" value="ECO:0007669"/>
    <property type="project" value="UniProtKB-SubCell"/>
</dbReference>
<keyword evidence="4" id="KW-0677">Repeat</keyword>
<feature type="repeat" description="WD" evidence="5">
    <location>
        <begin position="243"/>
        <end position="286"/>
    </location>
</feature>
<feature type="region of interest" description="Disordered" evidence="6">
    <location>
        <begin position="72"/>
        <end position="94"/>
    </location>
</feature>
<organism evidence="7 8">
    <name type="scientific">Astrephomene gubernaculifera</name>
    <dbReference type="NCBI Taxonomy" id="47775"/>
    <lineage>
        <taxon>Eukaryota</taxon>
        <taxon>Viridiplantae</taxon>
        <taxon>Chlorophyta</taxon>
        <taxon>core chlorophytes</taxon>
        <taxon>Chlorophyceae</taxon>
        <taxon>CS clade</taxon>
        <taxon>Chlamydomonadales</taxon>
        <taxon>Astrephomenaceae</taxon>
        <taxon>Astrephomene</taxon>
    </lineage>
</organism>
<evidence type="ECO:0000313" key="8">
    <source>
        <dbReference type="Proteomes" id="UP001054857"/>
    </source>
</evidence>
<keyword evidence="8" id="KW-1185">Reference proteome</keyword>
<feature type="non-terminal residue" evidence="7">
    <location>
        <position position="451"/>
    </location>
</feature>
<feature type="repeat" description="WD" evidence="5">
    <location>
        <begin position="333"/>
        <end position="365"/>
    </location>
</feature>
<dbReference type="InterPro" id="IPR019775">
    <property type="entry name" value="WD40_repeat_CS"/>
</dbReference>
<dbReference type="EMBL" id="BMAR01000014">
    <property type="protein sequence ID" value="GFR46469.1"/>
    <property type="molecule type" value="Genomic_DNA"/>
</dbReference>
<proteinExistence type="predicted"/>
<dbReference type="Gene3D" id="2.130.10.10">
    <property type="entry name" value="YVTN repeat-like/Quinoprotein amine dehydrogenase"/>
    <property type="match status" value="1"/>
</dbReference>
<gene>
    <name evidence="7" type="ORF">Agub_g8045</name>
</gene>
<feature type="repeat" description="WD" evidence="5">
    <location>
        <begin position="201"/>
        <end position="242"/>
    </location>
</feature>
<dbReference type="InterPro" id="IPR051179">
    <property type="entry name" value="WD_repeat_multifunction"/>
</dbReference>
<dbReference type="SMART" id="SM00320">
    <property type="entry name" value="WD40"/>
    <property type="match status" value="8"/>
</dbReference>
<evidence type="ECO:0000256" key="1">
    <source>
        <dbReference type="ARBA" id="ARBA00004496"/>
    </source>
</evidence>
<feature type="repeat" description="WD" evidence="5">
    <location>
        <begin position="374"/>
        <end position="415"/>
    </location>
</feature>
<dbReference type="InterPro" id="IPR036322">
    <property type="entry name" value="WD40_repeat_dom_sf"/>
</dbReference>
<dbReference type="PROSITE" id="PS00678">
    <property type="entry name" value="WD_REPEATS_1"/>
    <property type="match status" value="2"/>
</dbReference>
<dbReference type="FunFam" id="2.130.10.10:FF:000074">
    <property type="entry name" value="Angio-associated migratory cell protein-like protein"/>
    <property type="match status" value="1"/>
</dbReference>
<evidence type="ECO:0008006" key="9">
    <source>
        <dbReference type="Google" id="ProtNLM"/>
    </source>
</evidence>
<dbReference type="PROSITE" id="PS50082">
    <property type="entry name" value="WD_REPEATS_2"/>
    <property type="match status" value="7"/>
</dbReference>
<evidence type="ECO:0000313" key="7">
    <source>
        <dbReference type="EMBL" id="GFR46469.1"/>
    </source>
</evidence>
<sequence>FLIIPLRKSGALRRIVNTTCIDLGIQCLLRTNHWPFGVAAMALGRGDPAHMGDADDGIVDAELIEGDVVDDLEGEDPEYGSEDDGADGDDGDEGRVHTVLEDDSFHCFDGHQDAIVSVAWNPARPDVVASGGCDDTAFLWRVGQDAYEDSAGSMGTVELGGHTDTVAALAFNSTGNMLATAGMDGQCKIWDVPEGRLRHSLEGSGGALQWLSWHPRGDVVVAGTDDCMVYMWNAATGAVMQVFSGHCGAVSAGCFTPDGKSVVSVGGEEDASLRVWNPRTGECSLTIQGHPFHESGINCVALHRDGSGAAITGGEDGCVCISNVSTGRVAGRLTGHEDSVEAVGLSPHLPLAASASLDGKLLVWDCGSLSARGACEHPSSITRMCWHPTEPLVFTACLDGASRCWDLRTGSCVRTYGGHEDAVQDICLSPDGSMLLTGADDGTARVFKVKP</sequence>
<accession>A0AAD3DR20</accession>
<dbReference type="InterPro" id="IPR001680">
    <property type="entry name" value="WD40_rpt"/>
</dbReference>
<evidence type="ECO:0000256" key="6">
    <source>
        <dbReference type="SAM" id="MobiDB-lite"/>
    </source>
</evidence>
<feature type="compositionally biased region" description="Acidic residues" evidence="6">
    <location>
        <begin position="72"/>
        <end position="92"/>
    </location>
</feature>
<dbReference type="PROSITE" id="PS50294">
    <property type="entry name" value="WD_REPEATS_REGION"/>
    <property type="match status" value="4"/>
</dbReference>
<dbReference type="Pfam" id="PF00400">
    <property type="entry name" value="WD40"/>
    <property type="match status" value="8"/>
</dbReference>
<evidence type="ECO:0000256" key="2">
    <source>
        <dbReference type="ARBA" id="ARBA00022490"/>
    </source>
</evidence>
<dbReference type="PANTHER" id="PTHR19857">
    <property type="entry name" value="MITOCHONDRIAL DIVISION PROTEIN 1-RELATED"/>
    <property type="match status" value="1"/>
</dbReference>
<evidence type="ECO:0000256" key="5">
    <source>
        <dbReference type="PROSITE-ProRule" id="PRU00221"/>
    </source>
</evidence>
<keyword evidence="3 5" id="KW-0853">WD repeat</keyword>
<dbReference type="InterPro" id="IPR015943">
    <property type="entry name" value="WD40/YVTN_repeat-like_dom_sf"/>
</dbReference>
<comment type="subcellular location">
    <subcellularLocation>
        <location evidence="1">Cytoplasm</location>
    </subcellularLocation>
</comment>
<dbReference type="SUPFAM" id="SSF50978">
    <property type="entry name" value="WD40 repeat-like"/>
    <property type="match status" value="1"/>
</dbReference>
<evidence type="ECO:0000256" key="4">
    <source>
        <dbReference type="ARBA" id="ARBA00022737"/>
    </source>
</evidence>
<feature type="repeat" description="WD" evidence="5">
    <location>
        <begin position="108"/>
        <end position="142"/>
    </location>
</feature>
<feature type="repeat" description="WD" evidence="5">
    <location>
        <begin position="416"/>
        <end position="451"/>
    </location>
</feature>
<name>A0AAD3DR20_9CHLO</name>
<keyword evidence="2" id="KW-0963">Cytoplasm</keyword>
<dbReference type="AlphaFoldDB" id="A0AAD3DR20"/>
<dbReference type="CDD" id="cd00200">
    <property type="entry name" value="WD40"/>
    <property type="match status" value="1"/>
</dbReference>
<comment type="caution">
    <text evidence="7">The sequence shown here is derived from an EMBL/GenBank/DDBJ whole genome shotgun (WGS) entry which is preliminary data.</text>
</comment>
<protein>
    <recommendedName>
        <fullName evidence="9">Angio-associated migratory cell protein</fullName>
    </recommendedName>
</protein>
<dbReference type="PANTHER" id="PTHR19857:SF8">
    <property type="entry name" value="ANGIO-ASSOCIATED MIGRATORY CELL PROTEIN"/>
    <property type="match status" value="1"/>
</dbReference>
<feature type="repeat" description="WD" evidence="5">
    <location>
        <begin position="159"/>
        <end position="200"/>
    </location>
</feature>
<evidence type="ECO:0000256" key="3">
    <source>
        <dbReference type="ARBA" id="ARBA00022574"/>
    </source>
</evidence>
<dbReference type="Proteomes" id="UP001054857">
    <property type="component" value="Unassembled WGS sequence"/>
</dbReference>